<evidence type="ECO:0000313" key="1">
    <source>
        <dbReference type="EMBL" id="SHK38067.1"/>
    </source>
</evidence>
<proteinExistence type="predicted"/>
<gene>
    <name evidence="1" type="ORF">SAMN02745136_02356</name>
</gene>
<keyword evidence="2" id="KW-1185">Reference proteome</keyword>
<dbReference type="OrthoDB" id="49105at2"/>
<dbReference type="EMBL" id="FRAC01000011">
    <property type="protein sequence ID" value="SHK38067.1"/>
    <property type="molecule type" value="Genomic_DNA"/>
</dbReference>
<sequence length="189" mass="20434">MDVKGITANTYIPSVKAAGKVSEKPAYADADVYEKSSNAADTARTPEQNAALIKALKADAEKRGEQLRNLVEKMMLSQGKTFDAAGMWSFLQSKEYTVDAETAKQAQADIAEDGYWGIEQTSDRLVSFAKALAGNNPEKADEMMEAVKTGFEQATKAWGGKLPDISQKTLDATLKKLNDWKGSSSDAAK</sequence>
<reference evidence="1 2" key="1">
    <citation type="submission" date="2016-11" db="EMBL/GenBank/DDBJ databases">
        <authorList>
            <person name="Jaros S."/>
            <person name="Januszkiewicz K."/>
            <person name="Wedrychowicz H."/>
        </authorList>
    </citation>
    <scope>NUCLEOTIDE SEQUENCE [LARGE SCALE GENOMIC DNA]</scope>
    <source>
        <strain evidence="1 2">DSM 15929</strain>
    </source>
</reference>
<dbReference type="Proteomes" id="UP000184386">
    <property type="component" value="Unassembled WGS sequence"/>
</dbReference>
<name>A0A1M6S0G3_9FIRM</name>
<organism evidence="1 2">
    <name type="scientific">Anaerocolumna jejuensis DSM 15929</name>
    <dbReference type="NCBI Taxonomy" id="1121322"/>
    <lineage>
        <taxon>Bacteria</taxon>
        <taxon>Bacillati</taxon>
        <taxon>Bacillota</taxon>
        <taxon>Clostridia</taxon>
        <taxon>Lachnospirales</taxon>
        <taxon>Lachnospiraceae</taxon>
        <taxon>Anaerocolumna</taxon>
    </lineage>
</organism>
<accession>A0A1M6S0G3</accession>
<evidence type="ECO:0000313" key="2">
    <source>
        <dbReference type="Proteomes" id="UP000184386"/>
    </source>
</evidence>
<dbReference type="RefSeq" id="WP_073276052.1">
    <property type="nucleotide sequence ID" value="NZ_FRAC01000011.1"/>
</dbReference>
<protein>
    <submittedName>
        <fullName evidence="1">Uncharacterized protein</fullName>
    </submittedName>
</protein>
<dbReference type="AlphaFoldDB" id="A0A1M6S0G3"/>
<dbReference type="STRING" id="1121322.SAMN02745136_02356"/>